<dbReference type="GO" id="GO:0003676">
    <property type="term" value="F:nucleic acid binding"/>
    <property type="evidence" value="ECO:0007669"/>
    <property type="project" value="InterPro"/>
</dbReference>
<dbReference type="Pfam" id="PF09299">
    <property type="entry name" value="Mu-transpos_C"/>
    <property type="match status" value="1"/>
</dbReference>
<comment type="caution">
    <text evidence="3">The sequence shown here is derived from an EMBL/GenBank/DDBJ whole genome shotgun (WGS) entry which is preliminary data.</text>
</comment>
<feature type="domain" description="Integrase catalytic" evidence="2">
    <location>
        <begin position="227"/>
        <end position="430"/>
    </location>
</feature>
<name>A0A4R6US25_9GAMM</name>
<organism evidence="3 4">
    <name type="scientific">Permianibacter aggregans</name>
    <dbReference type="NCBI Taxonomy" id="1510150"/>
    <lineage>
        <taxon>Bacteria</taxon>
        <taxon>Pseudomonadati</taxon>
        <taxon>Pseudomonadota</taxon>
        <taxon>Gammaproteobacteria</taxon>
        <taxon>Pseudomonadales</taxon>
        <taxon>Pseudomonadaceae</taxon>
        <taxon>Permianibacter</taxon>
    </lineage>
</organism>
<evidence type="ECO:0000256" key="1">
    <source>
        <dbReference type="SAM" id="MobiDB-lite"/>
    </source>
</evidence>
<evidence type="ECO:0000259" key="2">
    <source>
        <dbReference type="PROSITE" id="PS50994"/>
    </source>
</evidence>
<dbReference type="InterPro" id="IPR012337">
    <property type="entry name" value="RNaseH-like_sf"/>
</dbReference>
<dbReference type="AlphaFoldDB" id="A0A4R6US25"/>
<dbReference type="OrthoDB" id="501284at2"/>
<evidence type="ECO:0000313" key="4">
    <source>
        <dbReference type="Proteomes" id="UP000295375"/>
    </source>
</evidence>
<dbReference type="SUPFAM" id="SSF53098">
    <property type="entry name" value="Ribonuclease H-like"/>
    <property type="match status" value="1"/>
</dbReference>
<dbReference type="Proteomes" id="UP000295375">
    <property type="component" value="Unassembled WGS sequence"/>
</dbReference>
<accession>A0A4R6US25</accession>
<dbReference type="Gene3D" id="3.30.420.10">
    <property type="entry name" value="Ribonuclease H-like superfamily/Ribonuclease H"/>
    <property type="match status" value="1"/>
</dbReference>
<dbReference type="InterPro" id="IPR001584">
    <property type="entry name" value="Integrase_cat-core"/>
</dbReference>
<feature type="compositionally biased region" description="Basic and acidic residues" evidence="1">
    <location>
        <begin position="581"/>
        <end position="591"/>
    </location>
</feature>
<dbReference type="GO" id="GO:0015074">
    <property type="term" value="P:DNA integration"/>
    <property type="evidence" value="ECO:0007669"/>
    <property type="project" value="InterPro"/>
</dbReference>
<dbReference type="InterPro" id="IPR015378">
    <property type="entry name" value="Transposase-like_Mu_C"/>
</dbReference>
<dbReference type="PROSITE" id="PS50994">
    <property type="entry name" value="INTEGRASE"/>
    <property type="match status" value="1"/>
</dbReference>
<dbReference type="EMBL" id="SNYM01000005">
    <property type="protein sequence ID" value="TDQ49036.1"/>
    <property type="molecule type" value="Genomic_DNA"/>
</dbReference>
<gene>
    <name evidence="3" type="ORF">EV696_10510</name>
</gene>
<feature type="region of interest" description="Disordered" evidence="1">
    <location>
        <begin position="574"/>
        <end position="629"/>
    </location>
</feature>
<protein>
    <submittedName>
        <fullName evidence="3">Putative transposase</fullName>
    </submittedName>
</protein>
<dbReference type="RefSeq" id="WP_133589298.1">
    <property type="nucleotide sequence ID" value="NZ_CP037953.1"/>
</dbReference>
<keyword evidence="4" id="KW-1185">Reference proteome</keyword>
<reference evidence="3 4" key="1">
    <citation type="submission" date="2019-03" db="EMBL/GenBank/DDBJ databases">
        <title>Genomic Encyclopedia of Type Strains, Phase IV (KMG-IV): sequencing the most valuable type-strain genomes for metagenomic binning, comparative biology and taxonomic classification.</title>
        <authorList>
            <person name="Goeker M."/>
        </authorList>
    </citation>
    <scope>NUCLEOTIDE SEQUENCE [LARGE SCALE GENOMIC DNA]</scope>
    <source>
        <strain evidence="3 4">DSM 103792</strain>
    </source>
</reference>
<sequence>MASLTPLFGSLEPGATIYVEDRRYVLVTLLDFQDALIRHPQSGNVTRVPVRDIAFFPKEEEKRHIPELLNVLDKNWEEASRRFDCIKPLVEFGKNASMAEIKSRAAEVDIPYTTLYRWIRQYRDTGQMAGLLRQTRTDKGTKRLSNEQEKIVEESIKKHRMTVQRKKTSKVIEDVKKVCRAAGLAVPHANTIRARVNDFSLREVYEAQYGKKAAREKYDLYRGKYDEATYPLKIIQIDHTPMDICVVDSQSREPIGTPFLTMAIDVYSRMVCGFYISLDAPSANSVGMCVSHMMLPKDEFLAKHNISTSWDVWGKPDCIHVDNGKDFRSNTLQRACEQYGIDLQYRPLGRPNFGGHIEALLGTIMKELHSLPGTKFSNVAERANYDTEGRACLTVPELEKWVTHFIVEVYHQRKHSALYGSPAQKFKDGIFGTGTTPGRGVATRPLNEAQLRLDFLPVFYRTVQAYGILLDHIFYYHEILQRWVGEQNPSPAAVDGKFVVRRDPRDISEIYFFDPSTGQYHRIPYRDLSHPAVNIWEFEAARKFAIERGAKLINEDIIFSAYDEMERIVENARKQTKKVRRDNERKAEHKRQPSIKMLLSDESKGHERTREPERETKPLLDIKPFDIDE</sequence>
<dbReference type="InterPro" id="IPR036397">
    <property type="entry name" value="RNaseH_sf"/>
</dbReference>
<feature type="compositionally biased region" description="Basic and acidic residues" evidence="1">
    <location>
        <begin position="599"/>
        <end position="629"/>
    </location>
</feature>
<evidence type="ECO:0000313" key="3">
    <source>
        <dbReference type="EMBL" id="TDQ49036.1"/>
    </source>
</evidence>
<proteinExistence type="predicted"/>